<dbReference type="InterPro" id="IPR002750">
    <property type="entry name" value="CobE/GbiG_C"/>
</dbReference>
<dbReference type="RefSeq" id="WP_156715186.1">
    <property type="nucleotide sequence ID" value="NZ_WPHG01000007.1"/>
</dbReference>
<dbReference type="PANTHER" id="PTHR37477:SF1">
    <property type="entry name" value="COBALT-PRECORRIN-5A HYDROLASE"/>
    <property type="match status" value="1"/>
</dbReference>
<protein>
    <submittedName>
        <fullName evidence="2">Cobalamin biosynthesis protein CbiG</fullName>
    </submittedName>
</protein>
<evidence type="ECO:0000259" key="1">
    <source>
        <dbReference type="Pfam" id="PF01890"/>
    </source>
</evidence>
<dbReference type="InterPro" id="IPR036518">
    <property type="entry name" value="CobE/GbiG_C_sf"/>
</dbReference>
<dbReference type="EMBL" id="WPHG01000007">
    <property type="protein sequence ID" value="MVA99711.1"/>
    <property type="molecule type" value="Genomic_DNA"/>
</dbReference>
<feature type="domain" description="CobE/GbiG C-terminal" evidence="1">
    <location>
        <begin position="8"/>
        <end position="128"/>
    </location>
</feature>
<dbReference type="PANTHER" id="PTHR37477">
    <property type="entry name" value="COBALT-PRECORRIN-5A HYDROLASE"/>
    <property type="match status" value="1"/>
</dbReference>
<name>A0A844QPF1_9HYPH</name>
<gene>
    <name evidence="2" type="ORF">GN330_20875</name>
</gene>
<dbReference type="SUPFAM" id="SSF159664">
    <property type="entry name" value="CobE/GbiG C-terminal domain-like"/>
    <property type="match status" value="1"/>
</dbReference>
<comment type="caution">
    <text evidence="2">The sequence shown here is derived from an EMBL/GenBank/DDBJ whole genome shotgun (WGS) entry which is preliminary data.</text>
</comment>
<keyword evidence="3" id="KW-1185">Reference proteome</keyword>
<dbReference type="AlphaFoldDB" id="A0A844QPF1"/>
<dbReference type="InterPro" id="IPR052553">
    <property type="entry name" value="CbiG_hydrolase"/>
</dbReference>
<dbReference type="Gene3D" id="3.30.420.180">
    <property type="entry name" value="CobE/GbiG C-terminal domain"/>
    <property type="match status" value="1"/>
</dbReference>
<evidence type="ECO:0000313" key="3">
    <source>
        <dbReference type="Proteomes" id="UP000463224"/>
    </source>
</evidence>
<organism evidence="2 3">
    <name type="scientific">Nitratireductor arenosus</name>
    <dbReference type="NCBI Taxonomy" id="2682096"/>
    <lineage>
        <taxon>Bacteria</taxon>
        <taxon>Pseudomonadati</taxon>
        <taxon>Pseudomonadota</taxon>
        <taxon>Alphaproteobacteria</taxon>
        <taxon>Hyphomicrobiales</taxon>
        <taxon>Phyllobacteriaceae</taxon>
        <taxon>Nitratireductor</taxon>
    </lineage>
</organism>
<reference evidence="2 3" key="1">
    <citation type="submission" date="2019-12" db="EMBL/GenBank/DDBJ databases">
        <title>Nitratireductor arenosus sp. nov., Isolated from sea sand, Jeju island, South Korea.</title>
        <authorList>
            <person name="Kim W."/>
        </authorList>
    </citation>
    <scope>NUCLEOTIDE SEQUENCE [LARGE SCALE GENOMIC DNA]</scope>
    <source>
        <strain evidence="2 3">CAU 1489</strain>
    </source>
</reference>
<dbReference type="GO" id="GO:0009236">
    <property type="term" value="P:cobalamin biosynthetic process"/>
    <property type="evidence" value="ECO:0007669"/>
    <property type="project" value="InterPro"/>
</dbReference>
<evidence type="ECO:0000313" key="2">
    <source>
        <dbReference type="EMBL" id="MVA99711.1"/>
    </source>
</evidence>
<proteinExistence type="predicted"/>
<accession>A0A844QPF1</accession>
<dbReference type="Pfam" id="PF01890">
    <property type="entry name" value="CbiG_C"/>
    <property type="match status" value="1"/>
</dbReference>
<sequence length="134" mass="13153">MDMGQAMIVAGLGCRRGVTAEDILAGLTAGMAEAGLSGKLPDMLATGTMKRHERAIGEAGARIERTVVLVDGPALAAVEPALVTRSAASRKTSGSSSLAEAAALAAAGPGAKLLAPRTIFGAVTCAVAQAGGQP</sequence>
<dbReference type="Proteomes" id="UP000463224">
    <property type="component" value="Unassembled WGS sequence"/>
</dbReference>